<protein>
    <submittedName>
        <fullName evidence="2">Uncharacterized protein</fullName>
    </submittedName>
</protein>
<proteinExistence type="predicted"/>
<dbReference type="WBParaSite" id="JU765_v2.g16318.t1">
    <property type="protein sequence ID" value="JU765_v2.g16318.t1"/>
    <property type="gene ID" value="JU765_v2.g16318"/>
</dbReference>
<evidence type="ECO:0000313" key="2">
    <source>
        <dbReference type="WBParaSite" id="JU765_v2.g16318.t1"/>
    </source>
</evidence>
<organism evidence="1 2">
    <name type="scientific">Panagrolaimus sp. JU765</name>
    <dbReference type="NCBI Taxonomy" id="591449"/>
    <lineage>
        <taxon>Eukaryota</taxon>
        <taxon>Metazoa</taxon>
        <taxon>Ecdysozoa</taxon>
        <taxon>Nematoda</taxon>
        <taxon>Chromadorea</taxon>
        <taxon>Rhabditida</taxon>
        <taxon>Tylenchina</taxon>
        <taxon>Panagrolaimomorpha</taxon>
        <taxon>Panagrolaimoidea</taxon>
        <taxon>Panagrolaimidae</taxon>
        <taxon>Panagrolaimus</taxon>
    </lineage>
</organism>
<reference evidence="2" key="1">
    <citation type="submission" date="2022-11" db="UniProtKB">
        <authorList>
            <consortium name="WormBaseParasite"/>
        </authorList>
    </citation>
    <scope>IDENTIFICATION</scope>
</reference>
<evidence type="ECO:0000313" key="1">
    <source>
        <dbReference type="Proteomes" id="UP000887576"/>
    </source>
</evidence>
<sequence length="479" mass="52951">MAPTVEPVANANGVIPGLQSSIPNRAIPQQSNMISELPNSAQRDILNVMLQAQNFNPSAFDPQQLAHIQNLQQQQQNLLAAQQATVTSTQNQVHQNGSISPPKLSLPMPMTNQMVMRQKRPSQPELFPMNEPINKRTTGGTFAQGGNFPLQQLVSMNNPQQMALLQQVQQTNMPTSSSMHMSPMGVRAPSLRVPFPTQGFSGAFNPTSGILPPTDDALQNYIRNMQTMPPPPRGQVELAQIMSLINANNQTRLNMNFEEMKRKESLPQLTGIDQNAFAQQFAMRQNVPQQQQQQLMQMAALAQQNEQRKRSMSFSQSMAPNQMAFSLPQFSTPPREPSAIFSHASLDSNSQTPLGIQTTSPNKEANQSTPSVSETGSSQSGSNNSTESRLGTEEIKYQIFLHLIDLFNKKIIEEHHSGMLSEKLDIPPQVVEAARHTHLAKISVPTPTIPLDEIQPGWQSKLENALMRNIQTEVTNSST</sequence>
<accession>A0AC34QH52</accession>
<dbReference type="Proteomes" id="UP000887576">
    <property type="component" value="Unplaced"/>
</dbReference>
<name>A0AC34QH52_9BILA</name>